<evidence type="ECO:0000313" key="1">
    <source>
        <dbReference type="EMBL" id="TXG55955.1"/>
    </source>
</evidence>
<sequence>MEKGVPEPRGACTCGNPRMLNGSVVADTIQAIVLVADPTHAVAVAVAVDSSLTAKLAVQQQSTPEIHKLST</sequence>
<gene>
    <name evidence="1" type="ORF">EZV62_017268</name>
</gene>
<dbReference type="AlphaFoldDB" id="A0A5C7HGY6"/>
<keyword evidence="2" id="KW-1185">Reference proteome</keyword>
<dbReference type="EMBL" id="VAHF01000008">
    <property type="protein sequence ID" value="TXG55955.1"/>
    <property type="molecule type" value="Genomic_DNA"/>
</dbReference>
<comment type="caution">
    <text evidence="1">The sequence shown here is derived from an EMBL/GenBank/DDBJ whole genome shotgun (WGS) entry which is preliminary data.</text>
</comment>
<protein>
    <submittedName>
        <fullName evidence="1">Uncharacterized protein</fullName>
    </submittedName>
</protein>
<dbReference type="Proteomes" id="UP000323000">
    <property type="component" value="Chromosome 8"/>
</dbReference>
<reference evidence="2" key="1">
    <citation type="journal article" date="2019" name="Gigascience">
        <title>De novo genome assembly of the endangered Acer yangbiense, a plant species with extremely small populations endemic to Yunnan Province, China.</title>
        <authorList>
            <person name="Yang J."/>
            <person name="Wariss H.M."/>
            <person name="Tao L."/>
            <person name="Zhang R."/>
            <person name="Yun Q."/>
            <person name="Hollingsworth P."/>
            <person name="Dao Z."/>
            <person name="Luo G."/>
            <person name="Guo H."/>
            <person name="Ma Y."/>
            <person name="Sun W."/>
        </authorList>
    </citation>
    <scope>NUCLEOTIDE SEQUENCE [LARGE SCALE GENOMIC DNA]</scope>
    <source>
        <strain evidence="2">cv. Malutang</strain>
    </source>
</reference>
<evidence type="ECO:0000313" key="2">
    <source>
        <dbReference type="Proteomes" id="UP000323000"/>
    </source>
</evidence>
<name>A0A5C7HGY6_9ROSI</name>
<accession>A0A5C7HGY6</accession>
<proteinExistence type="predicted"/>
<organism evidence="1 2">
    <name type="scientific">Acer yangbiense</name>
    <dbReference type="NCBI Taxonomy" id="1000413"/>
    <lineage>
        <taxon>Eukaryota</taxon>
        <taxon>Viridiplantae</taxon>
        <taxon>Streptophyta</taxon>
        <taxon>Embryophyta</taxon>
        <taxon>Tracheophyta</taxon>
        <taxon>Spermatophyta</taxon>
        <taxon>Magnoliopsida</taxon>
        <taxon>eudicotyledons</taxon>
        <taxon>Gunneridae</taxon>
        <taxon>Pentapetalae</taxon>
        <taxon>rosids</taxon>
        <taxon>malvids</taxon>
        <taxon>Sapindales</taxon>
        <taxon>Sapindaceae</taxon>
        <taxon>Hippocastanoideae</taxon>
        <taxon>Acereae</taxon>
        <taxon>Acer</taxon>
    </lineage>
</organism>